<evidence type="ECO:0000259" key="2">
    <source>
        <dbReference type="PROSITE" id="PS51411"/>
    </source>
</evidence>
<evidence type="ECO:0000313" key="3">
    <source>
        <dbReference type="EMBL" id="KPI90806.1"/>
    </source>
</evidence>
<sequence length="433" mass="48578">MSAAHTTANCATPILRPRENEEEAAQPGSALVPSGYPTTMTSVQALDEFKAVRQHLAQLLTDADCWIRALWSDTPAFSESGSQLHSHSVSNQTLPLHDNKQISQTQTDAAGALPQIHTTLEDIRYILDTCVKKVCAALSRQTTAHPSPSTSCGISPANTPYDMHRSNSWALHALNANTPTEVGCGSASPFAQSIPLLCGFAASENEHTAEHFQAETPHFVQRFATKHPCRMRWPPAQFCYVVHVEFKRGRVRRFFNRFLIDPGAYALVPGDRGYDCGLVIQCALWNPHKHAYEADTVQSLDATIWPPGSHGTIMEVIRLASDSEVYRLHNEHVSMERLALNTCRDVADRLHLQMEVVDCEYQYDGTKISFFFDSTEMIDFRQLNKELYRVFNARIWMQNINAAVRNAAPPNAASSQRWRYRHENAYLDVAVPR</sequence>
<dbReference type="AlphaFoldDB" id="A0A0N0P982"/>
<reference evidence="3 4" key="1">
    <citation type="journal article" date="2015" name="PLoS Pathog.">
        <title>Leptomonas seymouri: Adaptations to the Dixenous Life Cycle Analyzed by Genome Sequencing, Transcriptome Profiling and Co-infection with Leishmania donovani.</title>
        <authorList>
            <person name="Kraeva N."/>
            <person name="Butenko A."/>
            <person name="Hlavacova J."/>
            <person name="Kostygov A."/>
            <person name="Myskova J."/>
            <person name="Grybchuk D."/>
            <person name="Lestinova T."/>
            <person name="Votypka J."/>
            <person name="Volf P."/>
            <person name="Opperdoes F."/>
            <person name="Flegontov P."/>
            <person name="Lukes J."/>
            <person name="Yurchenko V."/>
        </authorList>
    </citation>
    <scope>NUCLEOTIDE SEQUENCE [LARGE SCALE GENOMIC DNA]</scope>
    <source>
        <strain evidence="3 4">ATCC 30220</strain>
    </source>
</reference>
<organism evidence="3 4">
    <name type="scientific">Leptomonas seymouri</name>
    <dbReference type="NCBI Taxonomy" id="5684"/>
    <lineage>
        <taxon>Eukaryota</taxon>
        <taxon>Discoba</taxon>
        <taxon>Euglenozoa</taxon>
        <taxon>Kinetoplastea</taxon>
        <taxon>Metakinetoplastina</taxon>
        <taxon>Trypanosomatida</taxon>
        <taxon>Trypanosomatidae</taxon>
        <taxon>Leishmaniinae</taxon>
        <taxon>Leptomonas</taxon>
    </lineage>
</organism>
<dbReference type="PROSITE" id="PS51411">
    <property type="entry name" value="PSP1_C"/>
    <property type="match status" value="1"/>
</dbReference>
<dbReference type="OrthoDB" id="243127at2759"/>
<gene>
    <name evidence="3" type="ORF">ABL78_0039</name>
</gene>
<protein>
    <recommendedName>
        <fullName evidence="2">PSP1 C-terminal domain-containing protein</fullName>
    </recommendedName>
</protein>
<dbReference type="PANTHER" id="PTHR43830">
    <property type="entry name" value="PROTEIN PSP1"/>
    <property type="match status" value="1"/>
</dbReference>
<dbReference type="InterPro" id="IPR047767">
    <property type="entry name" value="PSP1-like"/>
</dbReference>
<evidence type="ECO:0000313" key="4">
    <source>
        <dbReference type="Proteomes" id="UP000038009"/>
    </source>
</evidence>
<accession>A0A0N0P982</accession>
<dbReference type="Pfam" id="PF04468">
    <property type="entry name" value="PSP1"/>
    <property type="match status" value="1"/>
</dbReference>
<dbReference type="PANTHER" id="PTHR43830:SF15">
    <property type="entry name" value="PSP1 C-TERMINAL DOMAIN-CONTAINING PROTEIN"/>
    <property type="match status" value="1"/>
</dbReference>
<proteinExistence type="predicted"/>
<evidence type="ECO:0000256" key="1">
    <source>
        <dbReference type="SAM" id="MobiDB-lite"/>
    </source>
</evidence>
<dbReference type="Proteomes" id="UP000038009">
    <property type="component" value="Unassembled WGS sequence"/>
</dbReference>
<dbReference type="OMA" id="TEMIDFR"/>
<feature type="region of interest" description="Disordered" evidence="1">
    <location>
        <begin position="1"/>
        <end position="35"/>
    </location>
</feature>
<dbReference type="GO" id="GO:0005737">
    <property type="term" value="C:cytoplasm"/>
    <property type="evidence" value="ECO:0007669"/>
    <property type="project" value="TreeGrafter"/>
</dbReference>
<comment type="caution">
    <text evidence="3">The sequence shown here is derived from an EMBL/GenBank/DDBJ whole genome shotgun (WGS) entry which is preliminary data.</text>
</comment>
<name>A0A0N0P982_LEPSE</name>
<feature type="domain" description="PSP1 C-terminal" evidence="2">
    <location>
        <begin position="314"/>
        <end position="400"/>
    </location>
</feature>
<dbReference type="InterPro" id="IPR007557">
    <property type="entry name" value="PSP1_C"/>
</dbReference>
<feature type="compositionally biased region" description="Polar residues" evidence="1">
    <location>
        <begin position="1"/>
        <end position="10"/>
    </location>
</feature>
<keyword evidence="4" id="KW-1185">Reference proteome</keyword>
<dbReference type="EMBL" id="LJSK01000001">
    <property type="protein sequence ID" value="KPI90806.1"/>
    <property type="molecule type" value="Genomic_DNA"/>
</dbReference>
<dbReference type="VEuPathDB" id="TriTrypDB:Lsey_0001_0390"/>